<gene>
    <name evidence="7" type="ORF">LEA_01041</name>
</gene>
<protein>
    <submittedName>
        <fullName evidence="7">YitT family protein</fullName>
    </submittedName>
</protein>
<evidence type="ECO:0000256" key="3">
    <source>
        <dbReference type="ARBA" id="ARBA00022692"/>
    </source>
</evidence>
<organism evidence="7">
    <name type="scientific">human gut metagenome</name>
    <dbReference type="NCBI Taxonomy" id="408170"/>
    <lineage>
        <taxon>unclassified sequences</taxon>
        <taxon>metagenomes</taxon>
        <taxon>organismal metagenomes</taxon>
    </lineage>
</organism>
<evidence type="ECO:0000256" key="2">
    <source>
        <dbReference type="ARBA" id="ARBA00022475"/>
    </source>
</evidence>
<dbReference type="EMBL" id="AJWY01000738">
    <property type="protein sequence ID" value="EKC80765.1"/>
    <property type="molecule type" value="Genomic_DNA"/>
</dbReference>
<evidence type="ECO:0000259" key="6">
    <source>
        <dbReference type="Pfam" id="PF10035"/>
    </source>
</evidence>
<evidence type="ECO:0000256" key="5">
    <source>
        <dbReference type="ARBA" id="ARBA00023136"/>
    </source>
</evidence>
<dbReference type="Gene3D" id="3.30.70.120">
    <property type="match status" value="1"/>
</dbReference>
<evidence type="ECO:0000256" key="4">
    <source>
        <dbReference type="ARBA" id="ARBA00022989"/>
    </source>
</evidence>
<dbReference type="InterPro" id="IPR019264">
    <property type="entry name" value="DUF2179"/>
</dbReference>
<dbReference type="GO" id="GO:0005886">
    <property type="term" value="C:plasma membrane"/>
    <property type="evidence" value="ECO:0007669"/>
    <property type="project" value="UniProtKB-SubCell"/>
</dbReference>
<sequence>SIMSRLGRGVTYWEGKGAYTESDMRVLCVCVSKFEVAELQETVRELDPHAFFIVQEGVRIGGNFLRKIS</sequence>
<dbReference type="AlphaFoldDB" id="K1UR95"/>
<keyword evidence="5" id="KW-0472">Membrane</keyword>
<dbReference type="PANTHER" id="PTHR33545">
    <property type="entry name" value="UPF0750 MEMBRANE PROTEIN YITT-RELATED"/>
    <property type="match status" value="1"/>
</dbReference>
<comment type="caution">
    <text evidence="7">The sequence shown here is derived from an EMBL/GenBank/DDBJ whole genome shotgun (WGS) entry which is preliminary data.</text>
</comment>
<comment type="subcellular location">
    <subcellularLocation>
        <location evidence="1">Cell membrane</location>
        <topology evidence="1">Multi-pass membrane protein</topology>
    </subcellularLocation>
</comment>
<dbReference type="Pfam" id="PF10035">
    <property type="entry name" value="DUF2179"/>
    <property type="match status" value="1"/>
</dbReference>
<keyword evidence="3" id="KW-0812">Transmembrane</keyword>
<dbReference type="CDD" id="cd16380">
    <property type="entry name" value="YitT_C"/>
    <property type="match status" value="1"/>
</dbReference>
<name>K1UR95_9ZZZZ</name>
<reference evidence="7" key="1">
    <citation type="journal article" date="2013" name="Environ. Microbiol.">
        <title>Microbiota from the distal guts of lean and obese adolescents exhibit partial functional redundancy besides clear differences in community structure.</title>
        <authorList>
            <person name="Ferrer M."/>
            <person name="Ruiz A."/>
            <person name="Lanza F."/>
            <person name="Haange S.B."/>
            <person name="Oberbach A."/>
            <person name="Till H."/>
            <person name="Bargiela R."/>
            <person name="Campoy C."/>
            <person name="Segura M.T."/>
            <person name="Richter M."/>
            <person name="von Bergen M."/>
            <person name="Seifert J."/>
            <person name="Suarez A."/>
        </authorList>
    </citation>
    <scope>NUCLEOTIDE SEQUENCE</scope>
</reference>
<dbReference type="InterPro" id="IPR015867">
    <property type="entry name" value="N-reg_PII/ATP_PRibTrfase_C"/>
</dbReference>
<proteinExistence type="predicted"/>
<feature type="non-terminal residue" evidence="7">
    <location>
        <position position="1"/>
    </location>
</feature>
<accession>K1UR95</accession>
<dbReference type="PANTHER" id="PTHR33545:SF5">
    <property type="entry name" value="UPF0750 MEMBRANE PROTEIN YITT"/>
    <property type="match status" value="1"/>
</dbReference>
<dbReference type="InterPro" id="IPR051461">
    <property type="entry name" value="UPF0750_membrane"/>
</dbReference>
<evidence type="ECO:0000256" key="1">
    <source>
        <dbReference type="ARBA" id="ARBA00004651"/>
    </source>
</evidence>
<keyword evidence="4" id="KW-1133">Transmembrane helix</keyword>
<evidence type="ECO:0000313" key="7">
    <source>
        <dbReference type="EMBL" id="EKC80765.1"/>
    </source>
</evidence>
<feature type="domain" description="DUF2179" evidence="6">
    <location>
        <begin position="8"/>
        <end position="57"/>
    </location>
</feature>
<keyword evidence="2" id="KW-1003">Cell membrane</keyword>